<comment type="caution">
    <text evidence="4">The sequence shown here is derived from an EMBL/GenBank/DDBJ whole genome shotgun (WGS) entry which is preliminary data.</text>
</comment>
<sequence>MKRVGKDHQNVVILHDYFETAHNLYLCFNLCTGGELFDRICAKGNYYEADACALIRTIFKAIKHMHDSGIVHRNLKPEHLLFRTQAEDADIMITNFSFCRIMDENKDTQQTDSYDTPTYMAPEILQKIGHGKPVDVWAMGVISYFMLGGYTPFDRDTRQAEMEAIVRGDYSFTPPEYWVSVLDVAKDFVRNCLSVDQHKRPTAAEALEHQWLKMNDDYFVRVNAK</sequence>
<dbReference type="Pfam" id="PF00069">
    <property type="entry name" value="Pkinase"/>
    <property type="match status" value="1"/>
</dbReference>
<gene>
    <name evidence="4" type="ORF">D9619_009670</name>
</gene>
<reference evidence="4 5" key="1">
    <citation type="journal article" date="2020" name="ISME J.">
        <title>Uncovering the hidden diversity of litter-decomposition mechanisms in mushroom-forming fungi.</title>
        <authorList>
            <person name="Floudas D."/>
            <person name="Bentzer J."/>
            <person name="Ahren D."/>
            <person name="Johansson T."/>
            <person name="Persson P."/>
            <person name="Tunlid A."/>
        </authorList>
    </citation>
    <scope>NUCLEOTIDE SEQUENCE [LARGE SCALE GENOMIC DNA]</scope>
    <source>
        <strain evidence="4 5">CBS 101986</strain>
    </source>
</reference>
<name>A0A8H5BNJ3_9AGAR</name>
<dbReference type="InterPro" id="IPR000719">
    <property type="entry name" value="Prot_kinase_dom"/>
</dbReference>
<evidence type="ECO:0000256" key="1">
    <source>
        <dbReference type="ARBA" id="ARBA00022741"/>
    </source>
</evidence>
<organism evidence="4 5">
    <name type="scientific">Psilocybe cf. subviscida</name>
    <dbReference type="NCBI Taxonomy" id="2480587"/>
    <lineage>
        <taxon>Eukaryota</taxon>
        <taxon>Fungi</taxon>
        <taxon>Dikarya</taxon>
        <taxon>Basidiomycota</taxon>
        <taxon>Agaricomycotina</taxon>
        <taxon>Agaricomycetes</taxon>
        <taxon>Agaricomycetidae</taxon>
        <taxon>Agaricales</taxon>
        <taxon>Agaricineae</taxon>
        <taxon>Strophariaceae</taxon>
        <taxon>Psilocybe</taxon>
    </lineage>
</organism>
<dbReference type="AlphaFoldDB" id="A0A8H5BNJ3"/>
<accession>A0A8H5BNJ3</accession>
<dbReference type="FunFam" id="1.10.510.10:FF:000571">
    <property type="entry name" value="Maternal embryonic leucine zipper kinase"/>
    <property type="match status" value="1"/>
</dbReference>
<keyword evidence="1" id="KW-0547">Nucleotide-binding</keyword>
<dbReference type="PROSITE" id="PS50011">
    <property type="entry name" value="PROTEIN_KINASE_DOM"/>
    <property type="match status" value="1"/>
</dbReference>
<dbReference type="Proteomes" id="UP000567179">
    <property type="component" value="Unassembled WGS sequence"/>
</dbReference>
<dbReference type="InterPro" id="IPR011009">
    <property type="entry name" value="Kinase-like_dom_sf"/>
</dbReference>
<dbReference type="EMBL" id="JAACJJ010000015">
    <property type="protein sequence ID" value="KAF5325402.1"/>
    <property type="molecule type" value="Genomic_DNA"/>
</dbReference>
<evidence type="ECO:0000256" key="2">
    <source>
        <dbReference type="ARBA" id="ARBA00022840"/>
    </source>
</evidence>
<keyword evidence="2" id="KW-0067">ATP-binding</keyword>
<dbReference type="Gene3D" id="3.30.200.20">
    <property type="entry name" value="Phosphorylase Kinase, domain 1"/>
    <property type="match status" value="1"/>
</dbReference>
<dbReference type="SUPFAM" id="SSF56112">
    <property type="entry name" value="Protein kinase-like (PK-like)"/>
    <property type="match status" value="1"/>
</dbReference>
<dbReference type="OrthoDB" id="40902at2759"/>
<protein>
    <recommendedName>
        <fullName evidence="3">Protein kinase domain-containing protein</fullName>
    </recommendedName>
</protein>
<keyword evidence="5" id="KW-1185">Reference proteome</keyword>
<evidence type="ECO:0000313" key="4">
    <source>
        <dbReference type="EMBL" id="KAF5325402.1"/>
    </source>
</evidence>
<dbReference type="PANTHER" id="PTHR24347">
    <property type="entry name" value="SERINE/THREONINE-PROTEIN KINASE"/>
    <property type="match status" value="1"/>
</dbReference>
<dbReference type="GO" id="GO:0004672">
    <property type="term" value="F:protein kinase activity"/>
    <property type="evidence" value="ECO:0007669"/>
    <property type="project" value="InterPro"/>
</dbReference>
<feature type="domain" description="Protein kinase" evidence="3">
    <location>
        <begin position="1"/>
        <end position="212"/>
    </location>
</feature>
<dbReference type="GO" id="GO:0005524">
    <property type="term" value="F:ATP binding"/>
    <property type="evidence" value="ECO:0007669"/>
    <property type="project" value="UniProtKB-KW"/>
</dbReference>
<evidence type="ECO:0000313" key="5">
    <source>
        <dbReference type="Proteomes" id="UP000567179"/>
    </source>
</evidence>
<proteinExistence type="predicted"/>
<evidence type="ECO:0000259" key="3">
    <source>
        <dbReference type="PROSITE" id="PS50011"/>
    </source>
</evidence>
<dbReference type="Gene3D" id="1.10.510.10">
    <property type="entry name" value="Transferase(Phosphotransferase) domain 1"/>
    <property type="match status" value="1"/>
</dbReference>